<evidence type="ECO:0008006" key="4">
    <source>
        <dbReference type="Google" id="ProtNLM"/>
    </source>
</evidence>
<keyword evidence="1" id="KW-0732">Signal</keyword>
<evidence type="ECO:0000313" key="3">
    <source>
        <dbReference type="Proteomes" id="UP000203589"/>
    </source>
</evidence>
<evidence type="ECO:0000313" key="2">
    <source>
        <dbReference type="EMBL" id="ASP20180.1"/>
    </source>
</evidence>
<dbReference type="AlphaFoldDB" id="A0A222E1X5"/>
<keyword evidence="3" id="KW-1185">Reference proteome</keyword>
<sequence>MRWLSCVLLLLGLAACDAARPGFYGAETQVQEVEGSRFTLRFQGNLVEATRTSPEWLPRFEDVTRKAGIAAQIQSGCRADWVEGDPAMMWIGLSCDGRPAPKRPRRSKTIYSDIDGLSQRAGTHAGALTCRKGR</sequence>
<dbReference type="OrthoDB" id="7864349at2"/>
<dbReference type="RefSeq" id="WP_157733434.1">
    <property type="nucleotide sequence ID" value="NZ_CP022540.1"/>
</dbReference>
<evidence type="ECO:0000256" key="1">
    <source>
        <dbReference type="SAM" id="SignalP"/>
    </source>
</evidence>
<dbReference type="KEGG" id="aht:ANTHELSMS3_01483"/>
<gene>
    <name evidence="2" type="ORF">ANTHELSMS3_01483</name>
</gene>
<organism evidence="2 3">
    <name type="scientific">Antarctobacter heliothermus</name>
    <dbReference type="NCBI Taxonomy" id="74033"/>
    <lineage>
        <taxon>Bacteria</taxon>
        <taxon>Pseudomonadati</taxon>
        <taxon>Pseudomonadota</taxon>
        <taxon>Alphaproteobacteria</taxon>
        <taxon>Rhodobacterales</taxon>
        <taxon>Roseobacteraceae</taxon>
        <taxon>Antarctobacter</taxon>
    </lineage>
</organism>
<accession>A0A222E1X5</accession>
<name>A0A222E1X5_9RHOB</name>
<dbReference type="Proteomes" id="UP000203589">
    <property type="component" value="Chromosome"/>
</dbReference>
<protein>
    <recommendedName>
        <fullName evidence="4">Lipoprotein</fullName>
    </recommendedName>
</protein>
<feature type="signal peptide" evidence="1">
    <location>
        <begin position="1"/>
        <end position="19"/>
    </location>
</feature>
<proteinExistence type="predicted"/>
<reference evidence="2 3" key="1">
    <citation type="submission" date="2017-07" db="EMBL/GenBank/DDBJ databases">
        <title>Genome Sequence of Antarctobacter heliothermus Strain SMS3 Isolated from a culture of the Diatom Skeletonema marinoi.</title>
        <authorList>
            <person name="Topel M."/>
            <person name="Pinder M.I.M."/>
            <person name="Johansson O.N."/>
            <person name="Kourtchenko O."/>
            <person name="Godhe A."/>
            <person name="Clarke A.K."/>
        </authorList>
    </citation>
    <scope>NUCLEOTIDE SEQUENCE [LARGE SCALE GENOMIC DNA]</scope>
    <source>
        <strain evidence="2 3">SMS3</strain>
    </source>
</reference>
<dbReference type="EMBL" id="CP022540">
    <property type="protein sequence ID" value="ASP20180.1"/>
    <property type="molecule type" value="Genomic_DNA"/>
</dbReference>
<feature type="chain" id="PRO_5012375028" description="Lipoprotein" evidence="1">
    <location>
        <begin position="20"/>
        <end position="134"/>
    </location>
</feature>
<dbReference type="PROSITE" id="PS51257">
    <property type="entry name" value="PROKAR_LIPOPROTEIN"/>
    <property type="match status" value="1"/>
</dbReference>